<dbReference type="Proteomes" id="UP000075799">
    <property type="component" value="Unassembled WGS sequence"/>
</dbReference>
<evidence type="ECO:0000313" key="1">
    <source>
        <dbReference type="EMBL" id="KYG67993.1"/>
    </source>
</evidence>
<dbReference type="Pfam" id="PF10116">
    <property type="entry name" value="Host_attach"/>
    <property type="match status" value="1"/>
</dbReference>
<gene>
    <name evidence="1" type="ORF">AZI87_01605</name>
</gene>
<dbReference type="AlphaFoldDB" id="A0A162GF33"/>
<evidence type="ECO:0000313" key="2">
    <source>
        <dbReference type="Proteomes" id="UP000075799"/>
    </source>
</evidence>
<dbReference type="InterPro" id="IPR019291">
    <property type="entry name" value="Host_attachment_protein"/>
</dbReference>
<accession>A0A162GF33</accession>
<organism evidence="1 2">
    <name type="scientific">Bdellovibrio bacteriovorus</name>
    <dbReference type="NCBI Taxonomy" id="959"/>
    <lineage>
        <taxon>Bacteria</taxon>
        <taxon>Pseudomonadati</taxon>
        <taxon>Bdellovibrionota</taxon>
        <taxon>Bdellovibrionia</taxon>
        <taxon>Bdellovibrionales</taxon>
        <taxon>Pseudobdellovibrionaceae</taxon>
        <taxon>Bdellovibrio</taxon>
    </lineage>
</organism>
<name>A0A162GF33_BDEBC</name>
<comment type="caution">
    <text evidence="1">The sequence shown here is derived from an EMBL/GenBank/DDBJ whole genome shotgun (WGS) entry which is preliminary data.</text>
</comment>
<dbReference type="RefSeq" id="WP_063204697.1">
    <property type="nucleotide sequence ID" value="NZ_LUKD01000001.1"/>
</dbReference>
<dbReference type="OrthoDB" id="9812459at2"/>
<dbReference type="EMBL" id="LUKD01000001">
    <property type="protein sequence ID" value="KYG67993.1"/>
    <property type="molecule type" value="Genomic_DNA"/>
</dbReference>
<proteinExistence type="predicted"/>
<evidence type="ECO:0008006" key="3">
    <source>
        <dbReference type="Google" id="ProtNLM"/>
    </source>
</evidence>
<sequence length="144" mass="16453">MEWFLVANQREAKIFVKSEGIERVRKIHSFENPLSHEKKSDLIRKKAGRGVKSIGKIASIGYSVTKRSDPQEQAAIQFAREISEMLSKELENDSFQSLTVFAEPDFLGKIRHEMSQTLLKRVTDWVPKDLLKTPQKELAQAILG</sequence>
<protein>
    <recommendedName>
        <fullName evidence="3">Host attachment protein</fullName>
    </recommendedName>
</protein>
<reference evidence="1 2" key="1">
    <citation type="submission" date="2016-03" db="EMBL/GenBank/DDBJ databases">
        <authorList>
            <person name="Ploux O."/>
        </authorList>
    </citation>
    <scope>NUCLEOTIDE SEQUENCE [LARGE SCALE GENOMIC DNA]</scope>
    <source>
        <strain evidence="1 2">EC13</strain>
    </source>
</reference>